<comment type="subcellular location">
    <subcellularLocation>
        <location evidence="1">Membrane</location>
        <topology evidence="1">Multi-pass membrane protein</topology>
    </subcellularLocation>
</comment>
<accession>A0A3G2CJG0</accession>
<keyword evidence="3 10" id="KW-0812">Transmembrane</keyword>
<proteinExistence type="evidence at transcript level"/>
<keyword evidence="4 10" id="KW-1133">Transmembrane helix</keyword>
<dbReference type="InterPro" id="IPR017452">
    <property type="entry name" value="GPCR_Rhodpsn_7TM"/>
</dbReference>
<feature type="transmembrane region" description="Helical" evidence="10">
    <location>
        <begin position="205"/>
        <end position="231"/>
    </location>
</feature>
<feature type="domain" description="G-protein coupled receptors family 1 profile" evidence="11">
    <location>
        <begin position="52"/>
        <end position="310"/>
    </location>
</feature>
<feature type="transmembrane region" description="Helical" evidence="10">
    <location>
        <begin position="110"/>
        <end position="131"/>
    </location>
</feature>
<dbReference type="OrthoDB" id="9046662at2759"/>
<feature type="region of interest" description="Disordered" evidence="9">
    <location>
        <begin position="366"/>
        <end position="386"/>
    </location>
</feature>
<dbReference type="PANTHER" id="PTHR24235:SF29">
    <property type="entry name" value="GH23382P"/>
    <property type="match status" value="1"/>
</dbReference>
<organism evidence="12">
    <name type="scientific">Asterias rubens</name>
    <name type="common">Common European starfish</name>
    <name type="synonym">Asterias vulgaris</name>
    <dbReference type="NCBI Taxonomy" id="7604"/>
    <lineage>
        <taxon>Eukaryota</taxon>
        <taxon>Metazoa</taxon>
        <taxon>Echinodermata</taxon>
        <taxon>Eleutherozoa</taxon>
        <taxon>Asterozoa</taxon>
        <taxon>Asteroidea</taxon>
        <taxon>Forcipulatacea</taxon>
        <taxon>Forcipulatida</taxon>
        <taxon>Asteriidae</taxon>
        <taxon>Asterias</taxon>
    </lineage>
</organism>
<dbReference type="GO" id="GO:0042923">
    <property type="term" value="F:neuropeptide binding"/>
    <property type="evidence" value="ECO:0007669"/>
    <property type="project" value="TreeGrafter"/>
</dbReference>
<reference evidence="12" key="1">
    <citation type="submission" date="2018-08" db="EMBL/GenBank/DDBJ databases">
        <title>Discovery of a neuropeptide Y/neuropeptide F related signalling system in echinoderms.</title>
        <authorList>
            <person name="Elphick M.R."/>
            <person name="Yanez-Guerra L.A."/>
            <person name="Zhong X."/>
        </authorList>
    </citation>
    <scope>NUCLEOTIDE SEQUENCE</scope>
    <source>
        <tissue evidence="12">Nerve cord</tissue>
    </source>
</reference>
<dbReference type="GO" id="GO:0005886">
    <property type="term" value="C:plasma membrane"/>
    <property type="evidence" value="ECO:0007669"/>
    <property type="project" value="TreeGrafter"/>
</dbReference>
<feature type="transmembrane region" description="Helical" evidence="10">
    <location>
        <begin position="151"/>
        <end position="175"/>
    </location>
</feature>
<dbReference type="GO" id="GO:0004983">
    <property type="term" value="F:neuropeptide Y receptor activity"/>
    <property type="evidence" value="ECO:0007669"/>
    <property type="project" value="InterPro"/>
</dbReference>
<evidence type="ECO:0000256" key="5">
    <source>
        <dbReference type="ARBA" id="ARBA00023040"/>
    </source>
</evidence>
<evidence type="ECO:0000256" key="9">
    <source>
        <dbReference type="SAM" id="MobiDB-lite"/>
    </source>
</evidence>
<dbReference type="InterPro" id="IPR000276">
    <property type="entry name" value="GPCR_Rhodpsn"/>
</dbReference>
<feature type="transmembrane region" description="Helical" evidence="10">
    <location>
        <begin position="290"/>
        <end position="313"/>
    </location>
</feature>
<dbReference type="RefSeq" id="XP_033632618.1">
    <property type="nucleotide sequence ID" value="XM_033776727.1"/>
</dbReference>
<dbReference type="PROSITE" id="PS50262">
    <property type="entry name" value="G_PROTEIN_RECEP_F1_2"/>
    <property type="match status" value="1"/>
</dbReference>
<name>A0A3G2CJG0_ASTRU</name>
<dbReference type="AlphaFoldDB" id="A0A3G2CJG0"/>
<keyword evidence="7 12" id="KW-0675">Receptor</keyword>
<feature type="transmembrane region" description="Helical" evidence="10">
    <location>
        <begin position="257"/>
        <end position="278"/>
    </location>
</feature>
<evidence type="ECO:0000256" key="2">
    <source>
        <dbReference type="ARBA" id="ARBA00010663"/>
    </source>
</evidence>
<dbReference type="EMBL" id="MH807444">
    <property type="protein sequence ID" value="AYM55328.1"/>
    <property type="molecule type" value="mRNA"/>
</dbReference>
<feature type="transmembrane region" description="Helical" evidence="10">
    <location>
        <begin position="37"/>
        <end position="61"/>
    </location>
</feature>
<keyword evidence="6 10" id="KW-0472">Membrane</keyword>
<dbReference type="OMA" id="CRIYSMI"/>
<keyword evidence="8" id="KW-0807">Transducer</keyword>
<evidence type="ECO:0000256" key="3">
    <source>
        <dbReference type="ARBA" id="ARBA00022692"/>
    </source>
</evidence>
<comment type="similarity">
    <text evidence="2">Belongs to the G-protein coupled receptor 1 family.</text>
</comment>
<evidence type="ECO:0000259" key="11">
    <source>
        <dbReference type="PROSITE" id="PS50262"/>
    </source>
</evidence>
<dbReference type="Pfam" id="PF00001">
    <property type="entry name" value="7tm_1"/>
    <property type="match status" value="1"/>
</dbReference>
<dbReference type="PRINTS" id="PR00237">
    <property type="entry name" value="GPCRRHODOPSN"/>
</dbReference>
<dbReference type="InterPro" id="IPR000611">
    <property type="entry name" value="NPY_rcpt"/>
</dbReference>
<keyword evidence="5" id="KW-0297">G-protein coupled receptor</keyword>
<evidence type="ECO:0000256" key="7">
    <source>
        <dbReference type="ARBA" id="ARBA00023170"/>
    </source>
</evidence>
<dbReference type="PRINTS" id="PR01012">
    <property type="entry name" value="NRPEPTIDEYR"/>
</dbReference>
<dbReference type="SMART" id="SM01381">
    <property type="entry name" value="7TM_GPCR_Srsx"/>
    <property type="match status" value="1"/>
</dbReference>
<dbReference type="Gene3D" id="1.20.1070.10">
    <property type="entry name" value="Rhodopsin 7-helix transmembrane proteins"/>
    <property type="match status" value="1"/>
</dbReference>
<evidence type="ECO:0000256" key="8">
    <source>
        <dbReference type="ARBA" id="ARBA00023224"/>
    </source>
</evidence>
<feature type="transmembrane region" description="Helical" evidence="10">
    <location>
        <begin position="73"/>
        <end position="98"/>
    </location>
</feature>
<dbReference type="GO" id="GO:0043005">
    <property type="term" value="C:neuron projection"/>
    <property type="evidence" value="ECO:0007669"/>
    <property type="project" value="TreeGrafter"/>
</dbReference>
<evidence type="ECO:0000313" key="12">
    <source>
        <dbReference type="EMBL" id="AYM55328.1"/>
    </source>
</evidence>
<evidence type="ECO:0000256" key="4">
    <source>
        <dbReference type="ARBA" id="ARBA00022989"/>
    </source>
</evidence>
<dbReference type="GeneID" id="117294357"/>
<evidence type="ECO:0000256" key="10">
    <source>
        <dbReference type="SAM" id="Phobius"/>
    </source>
</evidence>
<sequence>MQMTTMSTMMKENESDEGSFYNELPTNPLVEPGTMSIVIILYTVTCLMGMFGNGLICLVVIRRPKMRTVINLFICNLALSDLVLCSFGAPLTLVAMLSSSWTLGLAPCRIYSMITACMVFVSSLTFTAVAIDRFCLVVYPFLRPIDKVKCIVAIVIIWIIAIAMTLPIALQSYIIDLAEIYNITTHTIVCIEIWDYTENRKKYTIALFVVQFAYPLLLVSIAHASIAIKLMRNVKPGARSRDNDAMENRRRRRTNRMLSAVVTVFAVSWLPFNVVSLIQELGEGDTPSHFTGAAVYLLAVSSTWLNPLLYAWLNDNFRKEFHRMMPCIPCLKETRNVGCVKPSQPGASTTNFMIDKRSQPSMATYLQPTSVEKSSSGKSGEHDTTM</sequence>
<evidence type="ECO:0000256" key="6">
    <source>
        <dbReference type="ARBA" id="ARBA00023136"/>
    </source>
</evidence>
<dbReference type="PANTHER" id="PTHR24235">
    <property type="entry name" value="NEUROPEPTIDE Y RECEPTOR"/>
    <property type="match status" value="1"/>
</dbReference>
<protein>
    <submittedName>
        <fullName evidence="12">Neuropeptide Y/F-like receptor</fullName>
    </submittedName>
</protein>
<evidence type="ECO:0000256" key="1">
    <source>
        <dbReference type="ARBA" id="ARBA00004141"/>
    </source>
</evidence>
<dbReference type="SUPFAM" id="SSF81321">
    <property type="entry name" value="Family A G protein-coupled receptor-like"/>
    <property type="match status" value="1"/>
</dbReference>